<dbReference type="SUPFAM" id="SSF55073">
    <property type="entry name" value="Nucleotide cyclase"/>
    <property type="match status" value="1"/>
</dbReference>
<dbReference type="Proteomes" id="UP000465302">
    <property type="component" value="Unassembled WGS sequence"/>
</dbReference>
<dbReference type="InterPro" id="IPR027417">
    <property type="entry name" value="P-loop_NTPase"/>
</dbReference>
<organism evidence="4 5">
    <name type="scientific">Mycolicibacterium agri</name>
    <name type="common">Mycobacterium agri</name>
    <dbReference type="NCBI Taxonomy" id="36811"/>
    <lineage>
        <taxon>Bacteria</taxon>
        <taxon>Bacillati</taxon>
        <taxon>Actinomycetota</taxon>
        <taxon>Actinomycetes</taxon>
        <taxon>Mycobacteriales</taxon>
        <taxon>Mycobacteriaceae</taxon>
        <taxon>Mycolicibacterium</taxon>
    </lineage>
</organism>
<dbReference type="GO" id="GO:0004016">
    <property type="term" value="F:adenylate cyclase activity"/>
    <property type="evidence" value="ECO:0007669"/>
    <property type="project" value="TreeGrafter"/>
</dbReference>
<dbReference type="EMBL" id="BLKS01000001">
    <property type="protein sequence ID" value="GFG49335.1"/>
    <property type="molecule type" value="Genomic_DNA"/>
</dbReference>
<dbReference type="PANTHER" id="PTHR16305:SF28">
    <property type="entry name" value="GUANYLATE CYCLASE DOMAIN-CONTAINING PROTEIN"/>
    <property type="match status" value="1"/>
</dbReference>
<dbReference type="GO" id="GO:0009190">
    <property type="term" value="P:cyclic nucleotide biosynthetic process"/>
    <property type="evidence" value="ECO:0007669"/>
    <property type="project" value="InterPro"/>
</dbReference>
<dbReference type="Pfam" id="PF13191">
    <property type="entry name" value="AAA_16"/>
    <property type="match status" value="1"/>
</dbReference>
<dbReference type="AlphaFoldDB" id="A0A7I9VV79"/>
<evidence type="ECO:0000259" key="3">
    <source>
        <dbReference type="PROSITE" id="PS50125"/>
    </source>
</evidence>
<dbReference type="SUPFAM" id="SSF52540">
    <property type="entry name" value="P-loop containing nucleoside triphosphate hydrolases"/>
    <property type="match status" value="1"/>
</dbReference>
<proteinExistence type="predicted"/>
<dbReference type="InterPro" id="IPR029787">
    <property type="entry name" value="Nucleotide_cyclase"/>
</dbReference>
<keyword evidence="1" id="KW-0547">Nucleotide-binding</keyword>
<keyword evidence="2" id="KW-0067">ATP-binding</keyword>
<sequence>MDIAATLGAEGLREIMTELVECCGAVVRRYGGAVTQFTGDGFMALFGAPIAMEDHAVRACLAALDVQAEAQRLAAEFDARYGVALKLRVGLNSGAVVAGDIGSGPMGYTASGRHVGMAQRMESVAPPGGVMLSESTARLVELSTELGEPEAVRIKGSAEPVVARQLLAVKSGHALSDRRLSPLVGRASEMRALADLMEKAISGQGAVVGVVGPPGIGKSRLAGEASRMAKNRGIDVFQTYCESHSRDVPFHAAAGLLRQFFAVGNLSPEAARTKIRATLPASNEDDLVLLDDLLRIGDAGSAVPIDPDARRRRLASLLNAASQARDAPALFVIEDAHWMDAVSESMLAEFISVAVQTPSLVLITYRPEYRGALRADSGATTISLSPLDATDASTLVTELLGSDPSVADVAPHVAERSAGNPFFTEEIIRDLVERGVVEGERGAYVRRAEGDVAVPATVHATIAARIDRLDAAAKRTLCGAAVIGSRFSADLLAAVLDDVALKPLLDAELLQKVTESQARDYAFRHPLLRAVAYESQLKSDRATLHRKIATALEEGDPESAEANAALIATHLESAGELAAAFEWYMRAGAWSTHRDITAARINWQRARTVADRLPEDHPARTSMRIAPRTLLCATFWRVGGELADIGFDELRELATATGDKRSLAFGMTGLIQMLNFYGKYAEAAEMADEFVALLESIDDAEVTVGLMPIPIVAKWDVGEMAEARRLARRTIELADGDPTMGNLVIGSPLAFALALHASASCISGIDGWERDYDRAVELARAADTFTFCAAVMFKYIAIENWALLADDTALNDTAEALEIARQFGDDFSLTTCEFVRGTVLVRRDDVDRQLGFELLEKCRRVADNHRFTIITSWCADLELAAEKVRTGDYDAAIELCRGVLAEETRSGEMMNRGWSTTVLVDALLRRGLPGDVVLAQAAVDELAATPTEPVYLYHELPLLRLNAMLASARSDHERYRHFRDRYRARAEETGMLGHIAIANAMD</sequence>
<evidence type="ECO:0000256" key="1">
    <source>
        <dbReference type="ARBA" id="ARBA00022741"/>
    </source>
</evidence>
<dbReference type="SMART" id="SM00044">
    <property type="entry name" value="CYCc"/>
    <property type="match status" value="1"/>
</dbReference>
<dbReference type="InterPro" id="IPR001054">
    <property type="entry name" value="A/G_cyclase"/>
</dbReference>
<dbReference type="GO" id="GO:0005524">
    <property type="term" value="F:ATP binding"/>
    <property type="evidence" value="ECO:0007669"/>
    <property type="project" value="UniProtKB-KW"/>
</dbReference>
<dbReference type="CDD" id="cd07302">
    <property type="entry name" value="CHD"/>
    <property type="match status" value="1"/>
</dbReference>
<evidence type="ECO:0000313" key="5">
    <source>
        <dbReference type="Proteomes" id="UP000465302"/>
    </source>
</evidence>
<protein>
    <submittedName>
        <fullName evidence="4">Cyclase</fullName>
    </submittedName>
</protein>
<dbReference type="Gene3D" id="3.40.50.300">
    <property type="entry name" value="P-loop containing nucleotide triphosphate hydrolases"/>
    <property type="match status" value="1"/>
</dbReference>
<dbReference type="PANTHER" id="PTHR16305">
    <property type="entry name" value="TESTICULAR SOLUBLE ADENYLYL CYCLASE"/>
    <property type="match status" value="1"/>
</dbReference>
<evidence type="ECO:0000256" key="2">
    <source>
        <dbReference type="ARBA" id="ARBA00022840"/>
    </source>
</evidence>
<gene>
    <name evidence="4" type="ORF">MAGR_07760</name>
</gene>
<name>A0A7I9VV79_MYCAG</name>
<dbReference type="GO" id="GO:0005737">
    <property type="term" value="C:cytoplasm"/>
    <property type="evidence" value="ECO:0007669"/>
    <property type="project" value="TreeGrafter"/>
</dbReference>
<reference evidence="4 5" key="1">
    <citation type="journal article" date="2019" name="Emerg. Microbes Infect.">
        <title>Comprehensive subspecies identification of 175 nontuberculous mycobacteria species based on 7547 genomic profiles.</title>
        <authorList>
            <person name="Matsumoto Y."/>
            <person name="Kinjo T."/>
            <person name="Motooka D."/>
            <person name="Nabeya D."/>
            <person name="Jung N."/>
            <person name="Uechi K."/>
            <person name="Horii T."/>
            <person name="Iida T."/>
            <person name="Fujita J."/>
            <person name="Nakamura S."/>
        </authorList>
    </citation>
    <scope>NUCLEOTIDE SEQUENCE [LARGE SCALE GENOMIC DNA]</scope>
    <source>
        <strain evidence="4 5">JCM 6377</strain>
    </source>
</reference>
<dbReference type="InterPro" id="IPR041664">
    <property type="entry name" value="AAA_16"/>
</dbReference>
<comment type="caution">
    <text evidence="4">The sequence shown here is derived from an EMBL/GenBank/DDBJ whole genome shotgun (WGS) entry which is preliminary data.</text>
</comment>
<feature type="domain" description="Guanylate cyclase" evidence="3">
    <location>
        <begin position="1"/>
        <end position="122"/>
    </location>
</feature>
<dbReference type="Gene3D" id="3.30.70.1230">
    <property type="entry name" value="Nucleotide cyclase"/>
    <property type="match status" value="1"/>
</dbReference>
<dbReference type="GO" id="GO:0035556">
    <property type="term" value="P:intracellular signal transduction"/>
    <property type="evidence" value="ECO:0007669"/>
    <property type="project" value="InterPro"/>
</dbReference>
<dbReference type="PROSITE" id="PS50125">
    <property type="entry name" value="GUANYLATE_CYCLASE_2"/>
    <property type="match status" value="1"/>
</dbReference>
<evidence type="ECO:0000313" key="4">
    <source>
        <dbReference type="EMBL" id="GFG49335.1"/>
    </source>
</evidence>
<accession>A0A7I9VV79</accession>
<dbReference type="Pfam" id="PF00211">
    <property type="entry name" value="Guanylate_cyc"/>
    <property type="match status" value="1"/>
</dbReference>